<reference evidence="2" key="1">
    <citation type="journal article" date="2014" name="Int. J. Syst. Evol. Microbiol.">
        <title>Complete genome sequence of Corynebacterium casei LMG S-19264T (=DSM 44701T), isolated from a smear-ripened cheese.</title>
        <authorList>
            <consortium name="US DOE Joint Genome Institute (JGI-PGF)"/>
            <person name="Walter F."/>
            <person name="Albersmeier A."/>
            <person name="Kalinowski J."/>
            <person name="Ruckert C."/>
        </authorList>
    </citation>
    <scope>NUCLEOTIDE SEQUENCE</scope>
    <source>
        <strain evidence="2">VKM B-2789</strain>
    </source>
</reference>
<gene>
    <name evidence="2" type="ORF">GCM10017653_08400</name>
</gene>
<dbReference type="RefSeq" id="WP_213366268.1">
    <property type="nucleotide sequence ID" value="NZ_BSFM01000004.1"/>
</dbReference>
<evidence type="ECO:0000313" key="3">
    <source>
        <dbReference type="Proteomes" id="UP001143330"/>
    </source>
</evidence>
<reference evidence="2" key="2">
    <citation type="submission" date="2023-01" db="EMBL/GenBank/DDBJ databases">
        <authorList>
            <person name="Sun Q."/>
            <person name="Evtushenko L."/>
        </authorList>
    </citation>
    <scope>NUCLEOTIDE SEQUENCE</scope>
    <source>
        <strain evidence="2">VKM B-2789</strain>
    </source>
</reference>
<feature type="compositionally biased region" description="Polar residues" evidence="1">
    <location>
        <begin position="1"/>
        <end position="15"/>
    </location>
</feature>
<dbReference type="EMBL" id="BSFM01000004">
    <property type="protein sequence ID" value="GLK82771.1"/>
    <property type="molecule type" value="Genomic_DNA"/>
</dbReference>
<organism evidence="2 3">
    <name type="scientific">Ancylobacter defluvii</name>
    <dbReference type="NCBI Taxonomy" id="1282440"/>
    <lineage>
        <taxon>Bacteria</taxon>
        <taxon>Pseudomonadati</taxon>
        <taxon>Pseudomonadota</taxon>
        <taxon>Alphaproteobacteria</taxon>
        <taxon>Hyphomicrobiales</taxon>
        <taxon>Xanthobacteraceae</taxon>
        <taxon>Ancylobacter</taxon>
    </lineage>
</organism>
<name>A0A9W6JS37_9HYPH</name>
<evidence type="ECO:0000256" key="1">
    <source>
        <dbReference type="SAM" id="MobiDB-lite"/>
    </source>
</evidence>
<protein>
    <submittedName>
        <fullName evidence="2">Uncharacterized protein</fullName>
    </submittedName>
</protein>
<sequence>MCDASNDNVPSTATVDATPAKPKWREADPELAAASAALADKHRKEMIAAAKLESRACRRAGAQARHRQLLGESWDGEADNDNRTWPLAKALIADGKEHLLRAAMEYRRIEASANSGAQLGGTAIGLEPVQIDQRTWIRPDGQIVYKGECKLTAAKFAEVLPTQASRASDGMMRTAAPVPKAWDGDAKVNARVDDPAQADATASGSWSAHRRIRGRHDLRRDARAGWQNGRQRQSGRGHGRWQGAGADRPVRRSERVGPHSHGRDGAQFACRLVGYNRNGGFKRVI</sequence>
<keyword evidence="3" id="KW-1185">Reference proteome</keyword>
<comment type="caution">
    <text evidence="2">The sequence shown here is derived from an EMBL/GenBank/DDBJ whole genome shotgun (WGS) entry which is preliminary data.</text>
</comment>
<proteinExistence type="predicted"/>
<feature type="compositionally biased region" description="Basic and acidic residues" evidence="1">
    <location>
        <begin position="248"/>
        <end position="264"/>
    </location>
</feature>
<accession>A0A9W6JS37</accession>
<feature type="region of interest" description="Disordered" evidence="1">
    <location>
        <begin position="196"/>
        <end position="265"/>
    </location>
</feature>
<feature type="region of interest" description="Disordered" evidence="1">
    <location>
        <begin position="1"/>
        <end position="27"/>
    </location>
</feature>
<evidence type="ECO:0000313" key="2">
    <source>
        <dbReference type="EMBL" id="GLK82771.1"/>
    </source>
</evidence>
<dbReference type="AlphaFoldDB" id="A0A9W6JS37"/>
<feature type="compositionally biased region" description="Basic residues" evidence="1">
    <location>
        <begin position="208"/>
        <end position="217"/>
    </location>
</feature>
<dbReference type="Proteomes" id="UP001143330">
    <property type="component" value="Unassembled WGS sequence"/>
</dbReference>